<feature type="region of interest" description="Disordered" evidence="1">
    <location>
        <begin position="1"/>
        <end position="38"/>
    </location>
</feature>
<keyword evidence="3" id="KW-1185">Reference proteome</keyword>
<dbReference type="EMBL" id="CP011031">
    <property type="protein sequence ID" value="ATC92402.1"/>
    <property type="molecule type" value="Genomic_DNA"/>
</dbReference>
<organism evidence="2 3">
    <name type="scientific">Pseudoalteromonas issachenkonii</name>
    <dbReference type="NCBI Taxonomy" id="152297"/>
    <lineage>
        <taxon>Bacteria</taxon>
        <taxon>Pseudomonadati</taxon>
        <taxon>Pseudomonadota</taxon>
        <taxon>Gammaproteobacteria</taxon>
        <taxon>Alteromonadales</taxon>
        <taxon>Pseudoalteromonadaceae</taxon>
        <taxon>Pseudoalteromonas</taxon>
    </lineage>
</organism>
<proteinExistence type="predicted"/>
<evidence type="ECO:0000313" key="2">
    <source>
        <dbReference type="EMBL" id="ATC92402.1"/>
    </source>
</evidence>
<evidence type="ECO:0000313" key="3">
    <source>
        <dbReference type="Proteomes" id="UP000217258"/>
    </source>
</evidence>
<name>A0ABM6N8A3_9GAMM</name>
<sequence length="38" mass="4173">MFFKLPAGQSNSGTNKVEEETADMCAPYIEPGSSRLHE</sequence>
<protein>
    <submittedName>
        <fullName evidence="2">Uncharacterized protein</fullName>
    </submittedName>
</protein>
<evidence type="ECO:0000256" key="1">
    <source>
        <dbReference type="SAM" id="MobiDB-lite"/>
    </source>
</evidence>
<accession>A0ABM6N8A3</accession>
<reference evidence="2 3" key="1">
    <citation type="submission" date="2015-06" db="EMBL/GenBank/DDBJ databases">
        <authorList>
            <person name="Xie B.-B."/>
            <person name="Rong J.-C."/>
            <person name="Qin Q.-L."/>
            <person name="Zhang Y.-Z."/>
        </authorList>
    </citation>
    <scope>NUCLEOTIDE SEQUENCE [LARGE SCALE GENOMIC DNA]</scope>
    <source>
        <strain evidence="2 3">KMM 3549</strain>
    </source>
</reference>
<dbReference type="Proteomes" id="UP000217258">
    <property type="component" value="Chromosome II"/>
</dbReference>
<gene>
    <name evidence="2" type="ORF">PISS_b0236</name>
</gene>